<sequence length="84" mass="9047">MSNQSYASTYRTAMEAAKVELEALFEDAKRLRNRMEQIDSAIIALKPLAGLAGEGLESQSSNSQDAGFGSMKQQIDSVLGMAFA</sequence>
<gene>
    <name evidence="2" type="ORF">P8935_20000</name>
</gene>
<dbReference type="AlphaFoldDB" id="A0AAU7DJA8"/>
<organism evidence="2">
    <name type="scientific">Telmatobacter sp. DSM 110680</name>
    <dbReference type="NCBI Taxonomy" id="3036704"/>
    <lineage>
        <taxon>Bacteria</taxon>
        <taxon>Pseudomonadati</taxon>
        <taxon>Acidobacteriota</taxon>
        <taxon>Terriglobia</taxon>
        <taxon>Terriglobales</taxon>
        <taxon>Acidobacteriaceae</taxon>
        <taxon>Telmatobacter</taxon>
    </lineage>
</organism>
<evidence type="ECO:0000256" key="1">
    <source>
        <dbReference type="SAM" id="Coils"/>
    </source>
</evidence>
<proteinExistence type="predicted"/>
<name>A0AAU7DJA8_9BACT</name>
<feature type="coiled-coil region" evidence="1">
    <location>
        <begin position="14"/>
        <end position="41"/>
    </location>
</feature>
<dbReference type="RefSeq" id="WP_348262074.1">
    <property type="nucleotide sequence ID" value="NZ_CP121196.1"/>
</dbReference>
<evidence type="ECO:0000313" key="2">
    <source>
        <dbReference type="EMBL" id="XBH16846.1"/>
    </source>
</evidence>
<protein>
    <submittedName>
        <fullName evidence="2">Uncharacterized protein</fullName>
    </submittedName>
</protein>
<dbReference type="EMBL" id="CP121196">
    <property type="protein sequence ID" value="XBH16846.1"/>
    <property type="molecule type" value="Genomic_DNA"/>
</dbReference>
<reference evidence="2" key="1">
    <citation type="submission" date="2023-03" db="EMBL/GenBank/DDBJ databases">
        <title>Edaphobacter sp.</title>
        <authorList>
            <person name="Huber K.J."/>
            <person name="Papendorf J."/>
            <person name="Pilke C."/>
            <person name="Bunk B."/>
            <person name="Sproeer C."/>
            <person name="Pester M."/>
        </authorList>
    </citation>
    <scope>NUCLEOTIDE SEQUENCE</scope>
    <source>
        <strain evidence="2">DSM 110680</strain>
    </source>
</reference>
<keyword evidence="1" id="KW-0175">Coiled coil</keyword>
<accession>A0AAU7DJA8</accession>